<dbReference type="GO" id="GO:0005874">
    <property type="term" value="C:microtubule"/>
    <property type="evidence" value="ECO:0007669"/>
    <property type="project" value="TreeGrafter"/>
</dbReference>
<dbReference type="Pfam" id="PF00225">
    <property type="entry name" value="Kinesin"/>
    <property type="match status" value="1"/>
</dbReference>
<sequence>MIDPPQDFSRYSSLNASDDAENLLDPPVVSSKMRKADARDKYSVEPSTHSPNTFSCISTPKSTAVPNPTLGDNMQYKTTVQNNTIAMKKSQQTKSNDGSSSVAANSFRSNNTPFVQTRHWMTTGTPSPRTPKSVHFTENSVPFKPVAISSENSPRVFQTHDWIAKHDDMSAVTETPQSYPGGLAKPNHAIQHPTKGLLPNSTTVLRSPTSNVSRDDIKSPEIKRPQADTDAPSKPSPFSMFSCSTGTEVVHDPPPSTPVGFACGLIQEEVSLLNKSQKNKNELLSKSPRSPTQAVLYEPVHAKWLQQDRKPNIRPTSQTTQPSLGASVSSSPTPPTSQQPVINLTDTPGPPSVSDSSQDYGKIFEYNPLRPSKHEVLEMLNEVKRQRQIQKNQKAASRTSSVSESPVFVPTSDISNPVRTKPKLEPEEVFPITDSPKTHPPTKYKKMEPKAASQANGGRPTAESAANSTFPQVESDPNQSKSTMVLTRKSNIDTSFLDHILPRPKSTTAAWMNSKEKEESRNSQASELWNDARRQRYENLKGRVQPSLPPPMKISSSMQVESSSTDGSFFSFSGVDDQAKKTNNELEMRQPNRSSPRLPPRHDVTPRPDFWGLGTNRVERESPGSQSRRDRIEESRDGRDDEDTEGRRTFMDIRDRPQSITIDTNQSDLDRIESMRGSPTDHVISQFHRILGIPSLNSKPSSESQLNIHPRTMKTDFATDFAHQRQIHLEIPARSASAPRPRLSPMVVPSGLKQAISTPENKIRATPRKKSSPISGSPGTPKLDQKTVRLLYASEFSDMVRKHSKHHVVKILSENIVEKIPNPGVQTGLSFVIRKRPLLQDEFENGDFDVVEAPPIYPDALVLYEASILADRRTRDLKAHLFRFDAVFPDDVSEDDFYLRLGQPYVLNAMGGGNGTFILVGSPRSGKSHMISELEERAIVDIFAESSYGVPNVTVRCLDLYGEQCIDLLGPLGTFVRVVESNGTYGIKGAVTSSVSSPHDMLSLLENAKRRFTTQSIVRRRSDGHSYFICEIMIGSDDLTPGCLTFVECPYGDLPEHSTRRTSESIPLTDLMENIRAKVSGKEMSPKCNLTKLLCPKMQSQHSETCVIGAISPGSLDTETTLSALLWIKKLMKVGTSNGDGSHRMNIATTDSQQSIQSPTEKTVAMPRAWSKDAMLSWMEKKKLITPESKQELTNAPEEELSGRAVMRMTKMQLKRSFYDELEDGEKRAEKLFIALRAENDRVGRQRIKQRRAREKTGMGSSYTP</sequence>
<feature type="compositionally biased region" description="Basic and acidic residues" evidence="1">
    <location>
        <begin position="577"/>
        <end position="590"/>
    </location>
</feature>
<evidence type="ECO:0000256" key="1">
    <source>
        <dbReference type="SAM" id="MobiDB-lite"/>
    </source>
</evidence>
<feature type="region of interest" description="Disordered" evidence="1">
    <location>
        <begin position="496"/>
        <end position="647"/>
    </location>
</feature>
<feature type="compositionally biased region" description="Basic and acidic residues" evidence="1">
    <location>
        <begin position="213"/>
        <end position="227"/>
    </location>
</feature>
<dbReference type="EMBL" id="JAGRRH010000025">
    <property type="protein sequence ID" value="KAG7341778.1"/>
    <property type="molecule type" value="Genomic_DNA"/>
</dbReference>
<evidence type="ECO:0000259" key="2">
    <source>
        <dbReference type="SMART" id="SM00129"/>
    </source>
</evidence>
<feature type="region of interest" description="Disordered" evidence="1">
    <location>
        <begin position="1245"/>
        <end position="1265"/>
    </location>
</feature>
<evidence type="ECO:0000313" key="3">
    <source>
        <dbReference type="EMBL" id="KAG7341778.1"/>
    </source>
</evidence>
<feature type="compositionally biased region" description="Basic and acidic residues" evidence="1">
    <location>
        <begin position="617"/>
        <end position="647"/>
    </location>
</feature>
<dbReference type="GO" id="GO:0005524">
    <property type="term" value="F:ATP binding"/>
    <property type="evidence" value="ECO:0007669"/>
    <property type="project" value="InterPro"/>
</dbReference>
<evidence type="ECO:0000313" key="4">
    <source>
        <dbReference type="Proteomes" id="UP000693970"/>
    </source>
</evidence>
<feature type="region of interest" description="Disordered" evidence="1">
    <location>
        <begin position="88"/>
        <end position="112"/>
    </location>
</feature>
<reference evidence="3" key="1">
    <citation type="journal article" date="2021" name="Sci. Rep.">
        <title>Diploid genomic architecture of Nitzschia inconspicua, an elite biomass production diatom.</title>
        <authorList>
            <person name="Oliver A."/>
            <person name="Podell S."/>
            <person name="Pinowska A."/>
            <person name="Traller J.C."/>
            <person name="Smith S.R."/>
            <person name="McClure R."/>
            <person name="Beliaev A."/>
            <person name="Bohutskyi P."/>
            <person name="Hill E.A."/>
            <person name="Rabines A."/>
            <person name="Zheng H."/>
            <person name="Allen L.Z."/>
            <person name="Kuo A."/>
            <person name="Grigoriev I.V."/>
            <person name="Allen A.E."/>
            <person name="Hazlebeck D."/>
            <person name="Allen E.E."/>
        </authorList>
    </citation>
    <scope>NUCLEOTIDE SEQUENCE</scope>
    <source>
        <strain evidence="3">Hildebrandi</strain>
    </source>
</reference>
<reference evidence="3" key="2">
    <citation type="submission" date="2021-04" db="EMBL/GenBank/DDBJ databases">
        <authorList>
            <person name="Podell S."/>
        </authorList>
    </citation>
    <scope>NUCLEOTIDE SEQUENCE</scope>
    <source>
        <strain evidence="3">Hildebrandi</strain>
    </source>
</reference>
<feature type="region of interest" description="Disordered" evidence="1">
    <location>
        <begin position="385"/>
        <end position="484"/>
    </location>
</feature>
<name>A0A9K3KEV8_9STRA</name>
<feature type="region of interest" description="Disordered" evidence="1">
    <location>
        <begin position="306"/>
        <end position="372"/>
    </location>
</feature>
<feature type="compositionally biased region" description="Polar residues" evidence="1">
    <location>
        <begin position="464"/>
        <end position="484"/>
    </location>
</feature>
<dbReference type="AlphaFoldDB" id="A0A9K3KEV8"/>
<feature type="region of interest" description="Disordered" evidence="1">
    <location>
        <begin position="190"/>
        <end position="239"/>
    </location>
</feature>
<feature type="compositionally biased region" description="Low complexity" evidence="1">
    <location>
        <begin position="562"/>
        <end position="576"/>
    </location>
</feature>
<dbReference type="GO" id="GO:0007018">
    <property type="term" value="P:microtubule-based movement"/>
    <property type="evidence" value="ECO:0007669"/>
    <property type="project" value="InterPro"/>
</dbReference>
<dbReference type="GO" id="GO:0016887">
    <property type="term" value="F:ATP hydrolysis activity"/>
    <property type="evidence" value="ECO:0007669"/>
    <property type="project" value="TreeGrafter"/>
</dbReference>
<keyword evidence="4" id="KW-1185">Reference proteome</keyword>
<dbReference type="InterPro" id="IPR027640">
    <property type="entry name" value="Kinesin-like_fam"/>
</dbReference>
<accession>A0A9K3KEV8</accession>
<feature type="domain" description="Kinesin motor" evidence="2">
    <location>
        <begin position="826"/>
        <end position="1142"/>
    </location>
</feature>
<feature type="compositionally biased region" description="Polar residues" evidence="1">
    <location>
        <begin position="314"/>
        <end position="326"/>
    </location>
</feature>
<organism evidence="3 4">
    <name type="scientific">Nitzschia inconspicua</name>
    <dbReference type="NCBI Taxonomy" id="303405"/>
    <lineage>
        <taxon>Eukaryota</taxon>
        <taxon>Sar</taxon>
        <taxon>Stramenopiles</taxon>
        <taxon>Ochrophyta</taxon>
        <taxon>Bacillariophyta</taxon>
        <taxon>Bacillariophyceae</taxon>
        <taxon>Bacillariophycidae</taxon>
        <taxon>Bacillariales</taxon>
        <taxon>Bacillariaceae</taxon>
        <taxon>Nitzschia</taxon>
    </lineage>
</organism>
<dbReference type="GO" id="GO:0003777">
    <property type="term" value="F:microtubule motor activity"/>
    <property type="evidence" value="ECO:0007669"/>
    <property type="project" value="InterPro"/>
</dbReference>
<comment type="caution">
    <text evidence="3">The sequence shown here is derived from an EMBL/GenBank/DDBJ whole genome shotgun (WGS) entry which is preliminary data.</text>
</comment>
<protein>
    <submittedName>
        <fullName evidence="3">Kinesin motor domain containing protein</fullName>
    </submittedName>
</protein>
<dbReference type="SMART" id="SM00129">
    <property type="entry name" value="KISc"/>
    <property type="match status" value="1"/>
</dbReference>
<feature type="compositionally biased region" description="Polar residues" evidence="1">
    <location>
        <begin position="199"/>
        <end position="212"/>
    </location>
</feature>
<feature type="compositionally biased region" description="Polar residues" evidence="1">
    <location>
        <begin position="389"/>
        <end position="404"/>
    </location>
</feature>
<feature type="compositionally biased region" description="Basic and acidic residues" evidence="1">
    <location>
        <begin position="34"/>
        <end position="43"/>
    </location>
</feature>
<dbReference type="PANTHER" id="PTHR24115">
    <property type="entry name" value="KINESIN-RELATED"/>
    <property type="match status" value="1"/>
</dbReference>
<feature type="region of interest" description="Disordered" evidence="1">
    <location>
        <begin position="1"/>
        <end position="73"/>
    </location>
</feature>
<feature type="region of interest" description="Disordered" evidence="1">
    <location>
        <begin position="752"/>
        <end position="782"/>
    </location>
</feature>
<dbReference type="InterPro" id="IPR001752">
    <property type="entry name" value="Kinesin_motor_dom"/>
</dbReference>
<feature type="compositionally biased region" description="Polar residues" evidence="1">
    <location>
        <begin position="45"/>
        <end position="73"/>
    </location>
</feature>
<dbReference type="GO" id="GO:0008017">
    <property type="term" value="F:microtubule binding"/>
    <property type="evidence" value="ECO:0007669"/>
    <property type="project" value="InterPro"/>
</dbReference>
<dbReference type="GO" id="GO:0005871">
    <property type="term" value="C:kinesin complex"/>
    <property type="evidence" value="ECO:0007669"/>
    <property type="project" value="TreeGrafter"/>
</dbReference>
<feature type="compositionally biased region" description="Basic and acidic residues" evidence="1">
    <location>
        <begin position="530"/>
        <end position="541"/>
    </location>
</feature>
<dbReference type="OrthoDB" id="54531at2759"/>
<gene>
    <name evidence="3" type="ORF">IV203_006870</name>
</gene>
<feature type="compositionally biased region" description="Basic residues" evidence="1">
    <location>
        <begin position="1245"/>
        <end position="1254"/>
    </location>
</feature>
<dbReference type="Proteomes" id="UP000693970">
    <property type="component" value="Unassembled WGS sequence"/>
</dbReference>
<proteinExistence type="predicted"/>